<feature type="region of interest" description="Disordered" evidence="1">
    <location>
        <begin position="101"/>
        <end position="131"/>
    </location>
</feature>
<name>A0A7D9IGB7_PARCT</name>
<evidence type="ECO:0000256" key="1">
    <source>
        <dbReference type="SAM" id="MobiDB-lite"/>
    </source>
</evidence>
<comment type="caution">
    <text evidence="3">The sequence shown here is derived from an EMBL/GenBank/DDBJ whole genome shotgun (WGS) entry which is preliminary data.</text>
</comment>
<evidence type="ECO:0000313" key="3">
    <source>
        <dbReference type="EMBL" id="CAB4007000.1"/>
    </source>
</evidence>
<keyword evidence="2" id="KW-1133">Transmembrane helix</keyword>
<accession>A0A7D9IGB7</accession>
<evidence type="ECO:0000256" key="2">
    <source>
        <dbReference type="SAM" id="Phobius"/>
    </source>
</evidence>
<keyword evidence="2" id="KW-0472">Membrane</keyword>
<dbReference type="AlphaFoldDB" id="A0A7D9IGB7"/>
<gene>
    <name evidence="3" type="ORF">PACLA_8A026973</name>
</gene>
<evidence type="ECO:0000313" key="4">
    <source>
        <dbReference type="Proteomes" id="UP001152795"/>
    </source>
</evidence>
<proteinExistence type="predicted"/>
<feature type="compositionally biased region" description="Basic and acidic residues" evidence="1">
    <location>
        <begin position="110"/>
        <end position="123"/>
    </location>
</feature>
<reference evidence="3" key="1">
    <citation type="submission" date="2020-04" db="EMBL/GenBank/DDBJ databases">
        <authorList>
            <person name="Alioto T."/>
            <person name="Alioto T."/>
            <person name="Gomez Garrido J."/>
        </authorList>
    </citation>
    <scope>NUCLEOTIDE SEQUENCE</scope>
    <source>
        <strain evidence="3">A484AB</strain>
    </source>
</reference>
<keyword evidence="4" id="KW-1185">Reference proteome</keyword>
<protein>
    <submittedName>
        <fullName evidence="3">Uncharacterized protein</fullName>
    </submittedName>
</protein>
<feature type="transmembrane region" description="Helical" evidence="2">
    <location>
        <begin position="43"/>
        <end position="65"/>
    </location>
</feature>
<dbReference type="Proteomes" id="UP001152795">
    <property type="component" value="Unassembled WGS sequence"/>
</dbReference>
<sequence length="131" mass="14326">MAGSISIKACNSSIYANTTADGIMSKTFVPHSEPFAKLGSLSYLWYGATAVATTFVVGVIVSLICETNSDRQTSPGPELLFNIPDFFRSLICCKKESWSLASESSLTHRSYNEKKAKDTKDGDEIQLNEMN</sequence>
<keyword evidence="2" id="KW-0812">Transmembrane</keyword>
<organism evidence="3 4">
    <name type="scientific">Paramuricea clavata</name>
    <name type="common">Red gorgonian</name>
    <name type="synonym">Violescent sea-whip</name>
    <dbReference type="NCBI Taxonomy" id="317549"/>
    <lineage>
        <taxon>Eukaryota</taxon>
        <taxon>Metazoa</taxon>
        <taxon>Cnidaria</taxon>
        <taxon>Anthozoa</taxon>
        <taxon>Octocorallia</taxon>
        <taxon>Malacalcyonacea</taxon>
        <taxon>Plexauridae</taxon>
        <taxon>Paramuricea</taxon>
    </lineage>
</organism>
<dbReference type="EMBL" id="CACRXK020005671">
    <property type="protein sequence ID" value="CAB4007000.1"/>
    <property type="molecule type" value="Genomic_DNA"/>
</dbReference>